<protein>
    <submittedName>
        <fullName evidence="1">Uncharacterized protein</fullName>
    </submittedName>
</protein>
<reference evidence="2" key="1">
    <citation type="journal article" date="2019" name="Int. J. Syst. Evol. Microbiol.">
        <title>The Global Catalogue of Microorganisms (GCM) 10K type strain sequencing project: providing services to taxonomists for standard genome sequencing and annotation.</title>
        <authorList>
            <consortium name="The Broad Institute Genomics Platform"/>
            <consortium name="The Broad Institute Genome Sequencing Center for Infectious Disease"/>
            <person name="Wu L."/>
            <person name="Ma J."/>
        </authorList>
    </citation>
    <scope>NUCLEOTIDE SEQUENCE [LARGE SCALE GENOMIC DNA]</scope>
    <source>
        <strain evidence="2">CCUG 53270</strain>
    </source>
</reference>
<dbReference type="Proteomes" id="UP001597180">
    <property type="component" value="Unassembled WGS sequence"/>
</dbReference>
<comment type="caution">
    <text evidence="1">The sequence shown here is derived from an EMBL/GenBank/DDBJ whole genome shotgun (WGS) entry which is preliminary data.</text>
</comment>
<accession>A0ABW3UGD0</accession>
<proteinExistence type="predicted"/>
<sequence length="301" mass="35358">MSFKKTDDKDLKIECQRCGKFKAPTPSNYYVNGHPLFNWEKFKVCKDCTNNYIGEKGSTGYLHRVYSMLALLDKPFLTDLWKQRDEEWQRYIPTLSSMNQYKGLTFKDSIFVSSNNHNYNDQVDDTIIKESDLLELTRYWGRGYSNEDYLYLEEEKFKLMSSFECPDYGMEMIMRDICFINLEIEKIRQEQKGNGGKEISNLIKTRSDLMNDAKMKPIQATGADANDQISFGVLIKKWENEKPIPQGLDDEMKSYIDTFMIGHLAKMEGLNNEMTEKYDKAMSAYTIDFDEINRNKEYEDD</sequence>
<name>A0ABW3UGD0_9BACL</name>
<keyword evidence="2" id="KW-1185">Reference proteome</keyword>
<evidence type="ECO:0000313" key="2">
    <source>
        <dbReference type="Proteomes" id="UP001597180"/>
    </source>
</evidence>
<organism evidence="1 2">
    <name type="scientific">Paenibacillus vulneris</name>
    <dbReference type="NCBI Taxonomy" id="1133364"/>
    <lineage>
        <taxon>Bacteria</taxon>
        <taxon>Bacillati</taxon>
        <taxon>Bacillota</taxon>
        <taxon>Bacilli</taxon>
        <taxon>Bacillales</taxon>
        <taxon>Paenibacillaceae</taxon>
        <taxon>Paenibacillus</taxon>
    </lineage>
</organism>
<dbReference type="RefSeq" id="WP_345595156.1">
    <property type="nucleotide sequence ID" value="NZ_BAABJG010000055.1"/>
</dbReference>
<evidence type="ECO:0000313" key="1">
    <source>
        <dbReference type="EMBL" id="MFD1219487.1"/>
    </source>
</evidence>
<dbReference type="EMBL" id="JBHTLU010000012">
    <property type="protein sequence ID" value="MFD1219487.1"/>
    <property type="molecule type" value="Genomic_DNA"/>
</dbReference>
<gene>
    <name evidence="1" type="ORF">ACFQ4B_05115</name>
</gene>